<gene>
    <name evidence="1" type="ORF">MRB53_028909</name>
</gene>
<evidence type="ECO:0000313" key="1">
    <source>
        <dbReference type="EMBL" id="KAJ8620380.1"/>
    </source>
</evidence>
<comment type="caution">
    <text evidence="1">The sequence shown here is derived from an EMBL/GenBank/DDBJ whole genome shotgun (WGS) entry which is preliminary data.</text>
</comment>
<reference evidence="1 2" key="1">
    <citation type="journal article" date="2022" name="Hortic Res">
        <title>A haplotype resolved chromosomal level avocado genome allows analysis of novel avocado genes.</title>
        <authorList>
            <person name="Nath O."/>
            <person name="Fletcher S.J."/>
            <person name="Hayward A."/>
            <person name="Shaw L.M."/>
            <person name="Masouleh A.K."/>
            <person name="Furtado A."/>
            <person name="Henry R.J."/>
            <person name="Mitter N."/>
        </authorList>
    </citation>
    <scope>NUCLEOTIDE SEQUENCE [LARGE SCALE GENOMIC DNA]</scope>
    <source>
        <strain evidence="2">cv. Hass</strain>
    </source>
</reference>
<dbReference type="Proteomes" id="UP001234297">
    <property type="component" value="Chromosome 9"/>
</dbReference>
<name>A0ACC2KHE0_PERAE</name>
<evidence type="ECO:0000313" key="2">
    <source>
        <dbReference type="Proteomes" id="UP001234297"/>
    </source>
</evidence>
<protein>
    <submittedName>
        <fullName evidence="1">Uncharacterized protein</fullName>
    </submittedName>
</protein>
<keyword evidence="2" id="KW-1185">Reference proteome</keyword>
<accession>A0ACC2KHE0</accession>
<sequence length="95" mass="10247">MVGQVQVAHNPFLLLFLILSSAVTAKVTPLLGDLFRLLETTLQTEHAPHWIAPYLSTPGIRYESLSVPAVSDAHVPLLATRASVVLQKAFARGSS</sequence>
<organism evidence="1 2">
    <name type="scientific">Persea americana</name>
    <name type="common">Avocado</name>
    <dbReference type="NCBI Taxonomy" id="3435"/>
    <lineage>
        <taxon>Eukaryota</taxon>
        <taxon>Viridiplantae</taxon>
        <taxon>Streptophyta</taxon>
        <taxon>Embryophyta</taxon>
        <taxon>Tracheophyta</taxon>
        <taxon>Spermatophyta</taxon>
        <taxon>Magnoliopsida</taxon>
        <taxon>Magnoliidae</taxon>
        <taxon>Laurales</taxon>
        <taxon>Lauraceae</taxon>
        <taxon>Persea</taxon>
    </lineage>
</organism>
<proteinExistence type="predicted"/>
<dbReference type="EMBL" id="CM056817">
    <property type="protein sequence ID" value="KAJ8620380.1"/>
    <property type="molecule type" value="Genomic_DNA"/>
</dbReference>